<evidence type="ECO:0000256" key="1">
    <source>
        <dbReference type="SAM" id="MobiDB-lite"/>
    </source>
</evidence>
<keyword evidence="3" id="KW-1185">Reference proteome</keyword>
<comment type="caution">
    <text evidence="2">The sequence shown here is derived from an EMBL/GenBank/DDBJ whole genome shotgun (WGS) entry which is preliminary data.</text>
</comment>
<evidence type="ECO:0000313" key="3">
    <source>
        <dbReference type="Proteomes" id="UP001195914"/>
    </source>
</evidence>
<accession>A0AAD9GJU1</accession>
<reference evidence="2" key="1">
    <citation type="journal article" date="2014" name="Nucleic Acids Res.">
        <title>The evolutionary dynamics of variant antigen genes in Babesia reveal a history of genomic innovation underlying host-parasite interaction.</title>
        <authorList>
            <person name="Jackson A.P."/>
            <person name="Otto T.D."/>
            <person name="Darby A."/>
            <person name="Ramaprasad A."/>
            <person name="Xia D."/>
            <person name="Echaide I.E."/>
            <person name="Farber M."/>
            <person name="Gahlot S."/>
            <person name="Gamble J."/>
            <person name="Gupta D."/>
            <person name="Gupta Y."/>
            <person name="Jackson L."/>
            <person name="Malandrin L."/>
            <person name="Malas T.B."/>
            <person name="Moussa E."/>
            <person name="Nair M."/>
            <person name="Reid A.J."/>
            <person name="Sanders M."/>
            <person name="Sharma J."/>
            <person name="Tracey A."/>
            <person name="Quail M.A."/>
            <person name="Weir W."/>
            <person name="Wastling J.M."/>
            <person name="Hall N."/>
            <person name="Willadsen P."/>
            <person name="Lingelbach K."/>
            <person name="Shiels B."/>
            <person name="Tait A."/>
            <person name="Berriman M."/>
            <person name="Allred D.R."/>
            <person name="Pain A."/>
        </authorList>
    </citation>
    <scope>NUCLEOTIDE SEQUENCE</scope>
    <source>
        <strain evidence="2">1802A</strain>
    </source>
</reference>
<name>A0AAD9GJU1_BABDI</name>
<reference evidence="2" key="2">
    <citation type="submission" date="2021-05" db="EMBL/GenBank/DDBJ databases">
        <authorList>
            <person name="Pain A."/>
        </authorList>
    </citation>
    <scope>NUCLEOTIDE SEQUENCE</scope>
    <source>
        <strain evidence="2">1802A</strain>
    </source>
</reference>
<evidence type="ECO:0000313" key="2">
    <source>
        <dbReference type="EMBL" id="KAK1939760.1"/>
    </source>
</evidence>
<dbReference type="AlphaFoldDB" id="A0AAD9GJU1"/>
<dbReference type="EMBL" id="JAHBMH010000007">
    <property type="protein sequence ID" value="KAK1939760.1"/>
    <property type="molecule type" value="Genomic_DNA"/>
</dbReference>
<dbReference type="Proteomes" id="UP001195914">
    <property type="component" value="Unassembled WGS sequence"/>
</dbReference>
<gene>
    <name evidence="2" type="ORF">X943_003057</name>
</gene>
<feature type="region of interest" description="Disordered" evidence="1">
    <location>
        <begin position="1"/>
        <end position="20"/>
    </location>
</feature>
<proteinExistence type="predicted"/>
<protein>
    <submittedName>
        <fullName evidence="2">Uncharacterized protein</fullName>
    </submittedName>
</protein>
<sequence length="672" mass="74060">MLDSNGRFHIPPKKRLKDPENVLSSTYRGGHSGKVAARLNNITASSEGRARRQVKTKRRYIDNEYDGYEPQTSEVGQTINARLNTTTDDPVETSFRATKRVKKQACWGNPMYGDTHGMRDASHDAYDEMHSQSQRVTMGHFKRNDTSGLAFTPCRNSQYSSRRTAQPINERMDIMAMLLNEGVYSSSANDLRAQDSRELVRQVATATLAKNAVAAQGKGTRCSIVLKSASKLYNSAPGKGSQASHMSVALKAAKSLEGSSNDDKSVVQKDCILPKGSCNDFTSDDAKNVKVITSESLPPCDVPACGELVSEVELCRDPEKACRAFSTIDSSHTIELQQEMCLNGESRDARLLSGQPSAEKSFAMNQKGPLSHKTVNLLSTNTVASEGQDVISGNDLPDHTSAVPAVDPALRPKKGASQRHWKLKIRDIGDIDEKAVRVLSEQCGAASSNLKGVTGMGCSSSVAGGDVCISDSYVTSLVPWVPESDFFLAILLQLKFCRLNTPIPSKILDPLTDLHNDYGDVIITGSLDEYLFDLECCDSDVSEIQGAQGQLEAASTAFIWKCHLTYNAEGVPCWCCCYFDFFGTFVQKMFSLDVFDFELAQEMAMRCRQNAEVVFHMLWIQQNRDSLDCNIPQDITLAIADRFVQLHHILMCFDRFSPLTEEIGELVNACMY</sequence>
<organism evidence="2 3">
    <name type="scientific">Babesia divergens</name>
    <dbReference type="NCBI Taxonomy" id="32595"/>
    <lineage>
        <taxon>Eukaryota</taxon>
        <taxon>Sar</taxon>
        <taxon>Alveolata</taxon>
        <taxon>Apicomplexa</taxon>
        <taxon>Aconoidasida</taxon>
        <taxon>Piroplasmida</taxon>
        <taxon>Babesiidae</taxon>
        <taxon>Babesia</taxon>
    </lineage>
</organism>